<evidence type="ECO:0000256" key="1">
    <source>
        <dbReference type="SAM" id="MobiDB-lite"/>
    </source>
</evidence>
<evidence type="ECO:0000313" key="3">
    <source>
        <dbReference type="EMBL" id="MCG6659865.1"/>
    </source>
</evidence>
<keyword evidence="4" id="KW-1185">Reference proteome</keyword>
<keyword evidence="2" id="KW-0472">Membrane</keyword>
<proteinExistence type="predicted"/>
<dbReference type="InterPro" id="IPR005133">
    <property type="entry name" value="PhaG_MnhG_YufB"/>
</dbReference>
<keyword evidence="2" id="KW-0812">Transmembrane</keyword>
<accession>A0ABS9PFG0</accession>
<dbReference type="NCBIfam" id="TIGR01300">
    <property type="entry name" value="CPA3_mnhG_phaG"/>
    <property type="match status" value="1"/>
</dbReference>
<feature type="transmembrane region" description="Helical" evidence="2">
    <location>
        <begin position="72"/>
        <end position="95"/>
    </location>
</feature>
<name>A0ABS9PFG0_9GAMM</name>
<reference evidence="3 4" key="1">
    <citation type="submission" date="2020-05" db="EMBL/GenBank/DDBJ databases">
        <title>Comparative genomic analysis of denitrifying bacteria from Halomonas genus.</title>
        <authorList>
            <person name="Wang L."/>
            <person name="Shao Z."/>
        </authorList>
    </citation>
    <scope>NUCLEOTIDE SEQUENCE [LARGE SCALE GENOMIC DNA]</scope>
    <source>
        <strain evidence="3 4">A4</strain>
    </source>
</reference>
<dbReference type="PANTHER" id="PTHR34703">
    <property type="entry name" value="ANTIPORTER SUBUNIT MNHG2-RELATED"/>
    <property type="match status" value="1"/>
</dbReference>
<protein>
    <submittedName>
        <fullName evidence="3">Monovalent cation/H(+) antiporter subunit G</fullName>
    </submittedName>
</protein>
<dbReference type="EMBL" id="JABFUC010000026">
    <property type="protein sequence ID" value="MCG6659865.1"/>
    <property type="molecule type" value="Genomic_DNA"/>
</dbReference>
<evidence type="ECO:0000313" key="4">
    <source>
        <dbReference type="Proteomes" id="UP000814385"/>
    </source>
</evidence>
<keyword evidence="2" id="KW-1133">Transmembrane helix</keyword>
<dbReference type="Proteomes" id="UP000814385">
    <property type="component" value="Unassembled WGS sequence"/>
</dbReference>
<dbReference type="PANTHER" id="PTHR34703:SF1">
    <property type="entry name" value="ANTIPORTER SUBUNIT MNHG2-RELATED"/>
    <property type="match status" value="1"/>
</dbReference>
<feature type="transmembrane region" description="Helical" evidence="2">
    <location>
        <begin position="6"/>
        <end position="28"/>
    </location>
</feature>
<dbReference type="RefSeq" id="WP_238979134.1">
    <property type="nucleotide sequence ID" value="NZ_JABFUC010000026.1"/>
</dbReference>
<gene>
    <name evidence="3" type="ORF">HOP52_19150</name>
</gene>
<evidence type="ECO:0000256" key="2">
    <source>
        <dbReference type="SAM" id="Phobius"/>
    </source>
</evidence>
<organism evidence="3 4">
    <name type="scientific">Billgrantia campisalis</name>
    <dbReference type="NCBI Taxonomy" id="74661"/>
    <lineage>
        <taxon>Bacteria</taxon>
        <taxon>Pseudomonadati</taxon>
        <taxon>Pseudomonadota</taxon>
        <taxon>Gammaproteobacteria</taxon>
        <taxon>Oceanospirillales</taxon>
        <taxon>Halomonadaceae</taxon>
        <taxon>Billgrantia</taxon>
    </lineage>
</organism>
<feature type="region of interest" description="Disordered" evidence="1">
    <location>
        <begin position="96"/>
        <end position="116"/>
    </location>
</feature>
<comment type="caution">
    <text evidence="3">The sequence shown here is derived from an EMBL/GenBank/DDBJ whole genome shotgun (WGS) entry which is preliminary data.</text>
</comment>
<feature type="transmembrane region" description="Helical" evidence="2">
    <location>
        <begin position="48"/>
        <end position="66"/>
    </location>
</feature>
<dbReference type="Pfam" id="PF03334">
    <property type="entry name" value="PhaG_MnhG_YufB"/>
    <property type="match status" value="1"/>
</dbReference>
<sequence>MTELLAWFGSALVLIGLPFFVAGSLGLVRFPDVYARLHALTKADTLGLGLICLGLAVQAGSLAAALKYLLIWLLMLVASSIGATLIAATALACGITPRTPAAPTSERPAPRRPTAR</sequence>